<dbReference type="KEGG" id="zga:ZOBELLIA_4028"/>
<dbReference type="RefSeq" id="WP_013995352.1">
    <property type="nucleotide sequence ID" value="NC_015844.1"/>
</dbReference>
<name>G0L7N3_ZOBGA</name>
<dbReference type="EMBL" id="FP476056">
    <property type="protein sequence ID" value="CAZ98164.1"/>
    <property type="molecule type" value="Genomic_DNA"/>
</dbReference>
<gene>
    <name evidence="1" type="ordered locus">zobellia_4028</name>
</gene>
<protein>
    <submittedName>
        <fullName evidence="1">Uncharacterized protein</fullName>
    </submittedName>
</protein>
<dbReference type="STRING" id="63186.ZOBELLIA_4028"/>
<keyword evidence="2" id="KW-1185">Reference proteome</keyword>
<reference evidence="1 2" key="2">
    <citation type="journal article" date="2012" name="Environ. Microbiol.">
        <title>Characterization of the first alginolytic operons in a marine bacterium: from their emergence in marine Flavobacteriia to their independent transfers to marine Proteobacteria and human gut Bacteroides.</title>
        <authorList>
            <person name="Thomas F."/>
            <person name="Barbeyron T."/>
            <person name="Tonon T."/>
            <person name="Genicot S."/>
            <person name="Czjzek M."/>
            <person name="Michel G."/>
        </authorList>
    </citation>
    <scope>NUCLEOTIDE SEQUENCE [LARGE SCALE GENOMIC DNA]</scope>
    <source>
        <strain evidence="2">DSM 12802 / CCUG 47099 / CIP 106680 / NCIMB 13871 / Dsij</strain>
    </source>
</reference>
<reference evidence="2" key="1">
    <citation type="submission" date="2009-07" db="EMBL/GenBank/DDBJ databases">
        <title>Complete genome sequence of Zobellia galactanivorans Dsij.</title>
        <authorList>
            <consortium name="Genoscope - CEA"/>
        </authorList>
    </citation>
    <scope>NUCLEOTIDE SEQUENCE [LARGE SCALE GENOMIC DNA]</scope>
    <source>
        <strain evidence="2">DSM 12802 / CCUG 47099 / CIP 106680 / NCIMB 13871 / Dsij</strain>
    </source>
</reference>
<dbReference type="OrthoDB" id="822355at2"/>
<accession>G0L7N3</accession>
<evidence type="ECO:0000313" key="1">
    <source>
        <dbReference type="EMBL" id="CAZ98164.1"/>
    </source>
</evidence>
<dbReference type="HOGENOM" id="CLU_2978399_0_0_10"/>
<proteinExistence type="predicted"/>
<sequence>MTVKDFAQKMVKAIEKEEFEVYMGGGEVLGVYLKRFFPKLLHRVMVRRSAKKESSNRN</sequence>
<dbReference type="AlphaFoldDB" id="G0L7N3"/>
<evidence type="ECO:0000313" key="2">
    <source>
        <dbReference type="Proteomes" id="UP000008898"/>
    </source>
</evidence>
<organism evidence="1 2">
    <name type="scientific">Zobellia galactanivorans (strain DSM 12802 / CCUG 47099 / CIP 106680 / NCIMB 13871 / Dsij)</name>
    <dbReference type="NCBI Taxonomy" id="63186"/>
    <lineage>
        <taxon>Bacteria</taxon>
        <taxon>Pseudomonadati</taxon>
        <taxon>Bacteroidota</taxon>
        <taxon>Flavobacteriia</taxon>
        <taxon>Flavobacteriales</taxon>
        <taxon>Flavobacteriaceae</taxon>
        <taxon>Zobellia</taxon>
    </lineage>
</organism>
<dbReference type="Proteomes" id="UP000008898">
    <property type="component" value="Chromosome"/>
</dbReference>